<feature type="domain" description="L,D-TPase catalytic" evidence="8">
    <location>
        <begin position="94"/>
        <end position="228"/>
    </location>
</feature>
<dbReference type="Gene3D" id="2.40.440.10">
    <property type="entry name" value="L,D-transpeptidase catalytic domain-like"/>
    <property type="match status" value="1"/>
</dbReference>
<comment type="caution">
    <text evidence="9">The sequence shown here is derived from an EMBL/GenBank/DDBJ whole genome shotgun (WGS) entry which is preliminary data.</text>
</comment>
<organism evidence="9 10">
    <name type="scientific">Ligilactobacillus murinus DSM 20452 = NBRC 14221</name>
    <dbReference type="NCBI Taxonomy" id="1423772"/>
    <lineage>
        <taxon>Bacteria</taxon>
        <taxon>Bacillati</taxon>
        <taxon>Bacillota</taxon>
        <taxon>Bacilli</taxon>
        <taxon>Lactobacillales</taxon>
        <taxon>Lactobacillaceae</taxon>
        <taxon>Ligilactobacillus</taxon>
    </lineage>
</organism>
<comment type="pathway">
    <text evidence="1">Cell wall biogenesis; peptidoglycan biosynthesis.</text>
</comment>
<dbReference type="InterPro" id="IPR038063">
    <property type="entry name" value="Transpep_catalytic_dom"/>
</dbReference>
<dbReference type="GO" id="GO:0016740">
    <property type="term" value="F:transferase activity"/>
    <property type="evidence" value="ECO:0007669"/>
    <property type="project" value="UniProtKB-KW"/>
</dbReference>
<dbReference type="CDD" id="cd16913">
    <property type="entry name" value="YkuD_like"/>
    <property type="match status" value="1"/>
</dbReference>
<dbReference type="Proteomes" id="UP000051612">
    <property type="component" value="Unassembled WGS sequence"/>
</dbReference>
<gene>
    <name evidence="9" type="ORF">FC48_GL000725</name>
</gene>
<keyword evidence="4" id="KW-0573">Peptidoglycan synthesis</keyword>
<keyword evidence="7" id="KW-1133">Transmembrane helix</keyword>
<dbReference type="GO" id="GO:0008360">
    <property type="term" value="P:regulation of cell shape"/>
    <property type="evidence" value="ECO:0007669"/>
    <property type="project" value="UniProtKB-KW"/>
</dbReference>
<evidence type="ECO:0000259" key="8">
    <source>
        <dbReference type="Pfam" id="PF03734"/>
    </source>
</evidence>
<dbReference type="PATRIC" id="fig|1423772.3.peg.795"/>
<evidence type="ECO:0000256" key="5">
    <source>
        <dbReference type="ARBA" id="ARBA00023316"/>
    </source>
</evidence>
<dbReference type="AlphaFoldDB" id="A0A0R2BCU0"/>
<dbReference type="RefSeq" id="WP_056958259.1">
    <property type="nucleotide sequence ID" value="NZ_AYYN01000022.1"/>
</dbReference>
<sequence length="244" mass="28359">MKKASWIHWAVAIILVGLAGYSAVYIHRAEEKNALKVERQAKLDKQEEKRKKELLREQKKHMQTPIDWQKPSETLPYPDVSQAIKSKKLDQKIWLLVSPNKQRVYVRQGPYTLYTMYASIGKNFENVKNYQETPTGDFKLQKERGEEFYDATKGYGAKYWTSFRGHGAYRFESVPFDQAGKVIESQAKLLGQKVTKKHNIKAYGSIRLSVADAKWIMDNLPAKTKVVVEDNDPKHDAWEYMKDQ</sequence>
<evidence type="ECO:0000313" key="10">
    <source>
        <dbReference type="Proteomes" id="UP000051612"/>
    </source>
</evidence>
<dbReference type="EMBL" id="AYYN01000022">
    <property type="protein sequence ID" value="KRM77070.1"/>
    <property type="molecule type" value="Genomic_DNA"/>
</dbReference>
<evidence type="ECO:0000256" key="3">
    <source>
        <dbReference type="ARBA" id="ARBA00022960"/>
    </source>
</evidence>
<feature type="transmembrane region" description="Helical" evidence="7">
    <location>
        <begin position="6"/>
        <end position="26"/>
    </location>
</feature>
<keyword evidence="3" id="KW-0133">Cell shape</keyword>
<evidence type="ECO:0000313" key="9">
    <source>
        <dbReference type="EMBL" id="KRM77070.1"/>
    </source>
</evidence>
<keyword evidence="7" id="KW-0812">Transmembrane</keyword>
<proteinExistence type="predicted"/>
<dbReference type="Pfam" id="PF03734">
    <property type="entry name" value="YkuD"/>
    <property type="match status" value="1"/>
</dbReference>
<accession>A0A0R2BCU0</accession>
<feature type="compositionally biased region" description="Basic and acidic residues" evidence="6">
    <location>
        <begin position="46"/>
        <end position="57"/>
    </location>
</feature>
<reference evidence="9 10" key="1">
    <citation type="journal article" date="2015" name="Genome Announc.">
        <title>Expanding the biotechnology potential of lactobacilli through comparative genomics of 213 strains and associated genera.</title>
        <authorList>
            <person name="Sun Z."/>
            <person name="Harris H.M."/>
            <person name="McCann A."/>
            <person name="Guo C."/>
            <person name="Argimon S."/>
            <person name="Zhang W."/>
            <person name="Yang X."/>
            <person name="Jeffery I.B."/>
            <person name="Cooney J.C."/>
            <person name="Kagawa T.F."/>
            <person name="Liu W."/>
            <person name="Song Y."/>
            <person name="Salvetti E."/>
            <person name="Wrobel A."/>
            <person name="Rasinkangas P."/>
            <person name="Parkhill J."/>
            <person name="Rea M.C."/>
            <person name="O'Sullivan O."/>
            <person name="Ritari J."/>
            <person name="Douillard F.P."/>
            <person name="Paul Ross R."/>
            <person name="Yang R."/>
            <person name="Briner A.E."/>
            <person name="Felis G.E."/>
            <person name="de Vos W.M."/>
            <person name="Barrangou R."/>
            <person name="Klaenhammer T.R."/>
            <person name="Caufield P.W."/>
            <person name="Cui Y."/>
            <person name="Zhang H."/>
            <person name="O'Toole P.W."/>
        </authorList>
    </citation>
    <scope>NUCLEOTIDE SEQUENCE [LARGE SCALE GENOMIC DNA]</scope>
    <source>
        <strain evidence="9 10">DSM 20452</strain>
    </source>
</reference>
<keyword evidence="7" id="KW-0472">Membrane</keyword>
<name>A0A0R2BCU0_9LACO</name>
<protein>
    <submittedName>
        <fullName evidence="9">ErfK family protein</fullName>
    </submittedName>
</protein>
<evidence type="ECO:0000256" key="2">
    <source>
        <dbReference type="ARBA" id="ARBA00022679"/>
    </source>
</evidence>
<dbReference type="GO" id="GO:0009252">
    <property type="term" value="P:peptidoglycan biosynthetic process"/>
    <property type="evidence" value="ECO:0007669"/>
    <property type="project" value="UniProtKB-UniPathway"/>
</dbReference>
<dbReference type="SUPFAM" id="SSF141523">
    <property type="entry name" value="L,D-transpeptidase catalytic domain-like"/>
    <property type="match status" value="1"/>
</dbReference>
<keyword evidence="5" id="KW-0961">Cell wall biogenesis/degradation</keyword>
<evidence type="ECO:0000256" key="7">
    <source>
        <dbReference type="SAM" id="Phobius"/>
    </source>
</evidence>
<evidence type="ECO:0000256" key="1">
    <source>
        <dbReference type="ARBA" id="ARBA00004752"/>
    </source>
</evidence>
<dbReference type="InterPro" id="IPR005490">
    <property type="entry name" value="LD_TPept_cat_dom"/>
</dbReference>
<feature type="region of interest" description="Disordered" evidence="6">
    <location>
        <begin position="46"/>
        <end position="68"/>
    </location>
</feature>
<keyword evidence="2" id="KW-0808">Transferase</keyword>
<evidence type="ECO:0000256" key="6">
    <source>
        <dbReference type="SAM" id="MobiDB-lite"/>
    </source>
</evidence>
<evidence type="ECO:0000256" key="4">
    <source>
        <dbReference type="ARBA" id="ARBA00022984"/>
    </source>
</evidence>
<dbReference type="UniPathway" id="UPA00219"/>
<dbReference type="GO" id="GO:0071555">
    <property type="term" value="P:cell wall organization"/>
    <property type="evidence" value="ECO:0007669"/>
    <property type="project" value="UniProtKB-KW"/>
</dbReference>